<evidence type="ECO:0000256" key="1">
    <source>
        <dbReference type="SAM" id="Coils"/>
    </source>
</evidence>
<feature type="compositionally biased region" description="Low complexity" evidence="2">
    <location>
        <begin position="567"/>
        <end position="577"/>
    </location>
</feature>
<feature type="region of interest" description="Disordered" evidence="2">
    <location>
        <begin position="502"/>
        <end position="582"/>
    </location>
</feature>
<keyword evidence="4" id="KW-1185">Reference proteome</keyword>
<feature type="compositionally biased region" description="Low complexity" evidence="2">
    <location>
        <begin position="535"/>
        <end position="548"/>
    </location>
</feature>
<name>A0A2A2L7B6_9BILA</name>
<dbReference type="Proteomes" id="UP000218231">
    <property type="component" value="Unassembled WGS sequence"/>
</dbReference>
<feature type="compositionally biased region" description="Basic and acidic residues" evidence="2">
    <location>
        <begin position="519"/>
        <end position="528"/>
    </location>
</feature>
<evidence type="ECO:0008006" key="5">
    <source>
        <dbReference type="Google" id="ProtNLM"/>
    </source>
</evidence>
<keyword evidence="1" id="KW-0175">Coiled coil</keyword>
<comment type="caution">
    <text evidence="3">The sequence shown here is derived from an EMBL/GenBank/DDBJ whole genome shotgun (WGS) entry which is preliminary data.</text>
</comment>
<organism evidence="3 4">
    <name type="scientific">Diploscapter pachys</name>
    <dbReference type="NCBI Taxonomy" id="2018661"/>
    <lineage>
        <taxon>Eukaryota</taxon>
        <taxon>Metazoa</taxon>
        <taxon>Ecdysozoa</taxon>
        <taxon>Nematoda</taxon>
        <taxon>Chromadorea</taxon>
        <taxon>Rhabditida</taxon>
        <taxon>Rhabditina</taxon>
        <taxon>Rhabditomorpha</taxon>
        <taxon>Rhabditoidea</taxon>
        <taxon>Rhabditidae</taxon>
        <taxon>Diploscapter</taxon>
    </lineage>
</organism>
<gene>
    <name evidence="3" type="ORF">WR25_05858</name>
</gene>
<protein>
    <recommendedName>
        <fullName evidence="5">Maelstrom domain-containing protein</fullName>
    </recommendedName>
</protein>
<evidence type="ECO:0000313" key="4">
    <source>
        <dbReference type="Proteomes" id="UP000218231"/>
    </source>
</evidence>
<proteinExistence type="predicted"/>
<evidence type="ECO:0000313" key="3">
    <source>
        <dbReference type="EMBL" id="PAV81975.1"/>
    </source>
</evidence>
<dbReference type="EMBL" id="LIAE01007099">
    <property type="protein sequence ID" value="PAV81975.1"/>
    <property type="molecule type" value="Genomic_DNA"/>
</dbReference>
<dbReference type="AlphaFoldDB" id="A0A2A2L7B6"/>
<reference evidence="3 4" key="1">
    <citation type="journal article" date="2017" name="Curr. Biol.">
        <title>Genome architecture and evolution of a unichromosomal asexual nematode.</title>
        <authorList>
            <person name="Fradin H."/>
            <person name="Zegar C."/>
            <person name="Gutwein M."/>
            <person name="Lucas J."/>
            <person name="Kovtun M."/>
            <person name="Corcoran D."/>
            <person name="Baugh L.R."/>
            <person name="Kiontke K."/>
            <person name="Gunsalus K."/>
            <person name="Fitch D.H."/>
            <person name="Piano F."/>
        </authorList>
    </citation>
    <scope>NUCLEOTIDE SEQUENCE [LARGE SCALE GENOMIC DNA]</scope>
    <source>
        <strain evidence="3">PF1309</strain>
    </source>
</reference>
<accession>A0A2A2L7B6</accession>
<evidence type="ECO:0000256" key="2">
    <source>
        <dbReference type="SAM" id="MobiDB-lite"/>
    </source>
</evidence>
<sequence>MPISMKKSVRKANGYGLWLMRRGRNIFYAKFKIRYEEDLWEHQKKLSKIWHEEVSEEEKEKWRAEARRLNESGEFKAEAIKRDERRRGELATKSIEEILAAKKKHEERVAQAKQMTNAPSISYVRKLQYHSRAMSDEDYQIIRKKHREGVLYDRINFARKMYKNPANPGRYGKTMFMMTVFPYIEFRFEHSICVHPAEISVARFSIDDGIVDSRTWNIHFDPAKFFNELYQGTVPDYAVDSLENNVSCLNRSMDEIEHLEGGTTIGETWLQMKEFLGESPFILIDANQNNLIVRFKFTSNKLMTFCLLQRPSLHFCALHSYSTTDARHFDEEAYFDREVAPKLFAIQDYVEVINSFDGKIEGGEVTTKFIEERFQRPGQPTRQEHHCRMHQREETSQDMTGRLHCTLAHAARLLDAFYDLMRTFEVYSDQPEYFRKESQYLDVAAIAPGLYNMNAFTLSKDQVPVPEKMADEAYKLVEHQMRALAKDEVAKLGPRLMAALKTNKKDDDEEQRGSCSRTYHLDIQDGRPRRSQCVSSTTSAESESGSGSPVFLPTSLQKLFKTDPSRSRPSNSASNRATNFPPYLKHVKEPNIMRIISNEEWDNIPLK</sequence>
<dbReference type="STRING" id="2018661.A0A2A2L7B6"/>
<dbReference type="OrthoDB" id="5802353at2759"/>
<feature type="coiled-coil region" evidence="1">
    <location>
        <begin position="52"/>
        <end position="115"/>
    </location>
</feature>